<dbReference type="PANTHER" id="PTHR46211">
    <property type="entry name" value="GLYCEROPHOSPHORYL DIESTER PHOSPHODIESTERASE"/>
    <property type="match status" value="1"/>
</dbReference>
<dbReference type="SUPFAM" id="SSF51695">
    <property type="entry name" value="PLC-like phosphodiesterases"/>
    <property type="match status" value="1"/>
</dbReference>
<sequence>MVIILKKLLIILVVAMICAAVYILGDAGKNDQQSALLDEDAFLLIAHRGASAFAPEHTLASYQLAVDMDADYIEIDLQMTKDGVLVAFHDDTVDRTTDGSGKVAEMDWADIKKLDAGSWFNAENPDRAKDEYVGIQVPTLEEIFTAFGDSANYYIETKQPAESEEMEEKLLELLDRFELVEESQADGKVIIQSFSADSLKTIHELDDDIPLIQLIDDSEQVIPSPETFELYSEYAVGIGVSHRKADEAYIAAAREAGLLVHPFVVDKLAEGKKQKAWGATGIFTNNIEAVSSLKR</sequence>
<dbReference type="GO" id="GO:0008081">
    <property type="term" value="F:phosphoric diester hydrolase activity"/>
    <property type="evidence" value="ECO:0007669"/>
    <property type="project" value="InterPro"/>
</dbReference>
<feature type="domain" description="GP-PDE" evidence="1">
    <location>
        <begin position="42"/>
        <end position="294"/>
    </location>
</feature>
<organism evidence="2 3">
    <name type="scientific">Planococcus citreus</name>
    <dbReference type="NCBI Taxonomy" id="1373"/>
    <lineage>
        <taxon>Bacteria</taxon>
        <taxon>Bacillati</taxon>
        <taxon>Bacillota</taxon>
        <taxon>Bacilli</taxon>
        <taxon>Bacillales</taxon>
        <taxon>Caryophanaceae</taxon>
        <taxon>Planococcus</taxon>
    </lineage>
</organism>
<comment type="caution">
    <text evidence="2">The sequence shown here is derived from an EMBL/GenBank/DDBJ whole genome shotgun (WGS) entry which is preliminary data.</text>
</comment>
<evidence type="ECO:0000313" key="3">
    <source>
        <dbReference type="Proteomes" id="UP000280791"/>
    </source>
</evidence>
<accession>A0A497YKC0</accession>
<evidence type="ECO:0000259" key="1">
    <source>
        <dbReference type="PROSITE" id="PS51704"/>
    </source>
</evidence>
<evidence type="ECO:0000313" key="2">
    <source>
        <dbReference type="EMBL" id="RLJ90645.1"/>
    </source>
</evidence>
<dbReference type="Gene3D" id="3.20.20.190">
    <property type="entry name" value="Phosphatidylinositol (PI) phosphodiesterase"/>
    <property type="match status" value="1"/>
</dbReference>
<dbReference type="PROSITE" id="PS51704">
    <property type="entry name" value="GP_PDE"/>
    <property type="match status" value="1"/>
</dbReference>
<proteinExistence type="predicted"/>
<reference evidence="2 3" key="1">
    <citation type="submission" date="2018-10" db="EMBL/GenBank/DDBJ databases">
        <title>Genomic Encyclopedia of Type Strains, Phase IV (KMG-IV): sequencing the most valuable type-strain genomes for metagenomic binning, comparative biology and taxonomic classification.</title>
        <authorList>
            <person name="Goeker M."/>
        </authorList>
    </citation>
    <scope>NUCLEOTIDE SEQUENCE [LARGE SCALE GENOMIC DNA]</scope>
    <source>
        <strain evidence="2 3">DSM 20549</strain>
    </source>
</reference>
<dbReference type="Pfam" id="PF03009">
    <property type="entry name" value="GDPD"/>
    <property type="match status" value="1"/>
</dbReference>
<name>A0A497YKC0_9BACL</name>
<protein>
    <submittedName>
        <fullName evidence="2">Glycerophosphoryl diester phosphodiesterase</fullName>
    </submittedName>
</protein>
<dbReference type="InterPro" id="IPR017946">
    <property type="entry name" value="PLC-like_Pdiesterase_TIM-brl"/>
</dbReference>
<dbReference type="Proteomes" id="UP000280791">
    <property type="component" value="Unassembled WGS sequence"/>
</dbReference>
<dbReference type="InterPro" id="IPR030395">
    <property type="entry name" value="GP_PDE_dom"/>
</dbReference>
<gene>
    <name evidence="2" type="ORF">DFR62_0790</name>
</gene>
<dbReference type="AlphaFoldDB" id="A0A497YKC0"/>
<dbReference type="GO" id="GO:0006629">
    <property type="term" value="P:lipid metabolic process"/>
    <property type="evidence" value="ECO:0007669"/>
    <property type="project" value="InterPro"/>
</dbReference>
<dbReference type="PANTHER" id="PTHR46211:SF7">
    <property type="entry name" value="GLYCEROPHOSPHODIESTER PHOSPHODIESTERASE"/>
    <property type="match status" value="1"/>
</dbReference>
<dbReference type="OrthoDB" id="384721at2"/>
<dbReference type="EMBL" id="RCCP01000001">
    <property type="protein sequence ID" value="RLJ90645.1"/>
    <property type="molecule type" value="Genomic_DNA"/>
</dbReference>
<keyword evidence="3" id="KW-1185">Reference proteome</keyword>
<dbReference type="CDD" id="cd08601">
    <property type="entry name" value="GDPD_SaGlpQ_like"/>
    <property type="match status" value="1"/>
</dbReference>